<dbReference type="SMART" id="SM00479">
    <property type="entry name" value="EXOIII"/>
    <property type="match status" value="1"/>
</dbReference>
<evidence type="ECO:0000256" key="7">
    <source>
        <dbReference type="ARBA" id="ARBA00023242"/>
    </source>
</evidence>
<evidence type="ECO:0000256" key="2">
    <source>
        <dbReference type="ARBA" id="ARBA00010489"/>
    </source>
</evidence>
<feature type="region of interest" description="Disordered" evidence="8">
    <location>
        <begin position="1"/>
        <end position="22"/>
    </location>
</feature>
<keyword evidence="7" id="KW-0539">Nucleus</keyword>
<dbReference type="Gene3D" id="3.30.420.10">
    <property type="entry name" value="Ribonuclease H-like superfamily/Ribonuclease H"/>
    <property type="match status" value="1"/>
</dbReference>
<comment type="subcellular location">
    <subcellularLocation>
        <location evidence="1">Nucleus</location>
    </subcellularLocation>
</comment>
<evidence type="ECO:0000259" key="9">
    <source>
        <dbReference type="SMART" id="SM00479"/>
    </source>
</evidence>
<dbReference type="InterPro" id="IPR013520">
    <property type="entry name" value="Ribonucl_H"/>
</dbReference>
<gene>
    <name evidence="10" type="primary">REXO4</name>
    <name evidence="10" type="ORF">OS493_013469</name>
</gene>
<proteinExistence type="inferred from homology"/>
<evidence type="ECO:0000313" key="10">
    <source>
        <dbReference type="EMBL" id="KAJ7392102.1"/>
    </source>
</evidence>
<dbReference type="PANTHER" id="PTHR12801">
    <property type="entry name" value="RNA EXONUCLEASE REXO1 / RECO3 FAMILY MEMBER-RELATED"/>
    <property type="match status" value="1"/>
</dbReference>
<evidence type="ECO:0000256" key="4">
    <source>
        <dbReference type="ARBA" id="ARBA00022722"/>
    </source>
</evidence>
<dbReference type="InterPro" id="IPR047021">
    <property type="entry name" value="REXO1/3/4-like"/>
</dbReference>
<dbReference type="PANTHER" id="PTHR12801:SF158">
    <property type="entry name" value="RNA EXONUCLEASE 4"/>
    <property type="match status" value="1"/>
</dbReference>
<dbReference type="Pfam" id="PF00929">
    <property type="entry name" value="RNase_T"/>
    <property type="match status" value="1"/>
</dbReference>
<dbReference type="AlphaFoldDB" id="A0A9X0A2B1"/>
<dbReference type="GO" id="GO:0006364">
    <property type="term" value="P:rRNA processing"/>
    <property type="evidence" value="ECO:0007669"/>
    <property type="project" value="InterPro"/>
</dbReference>
<evidence type="ECO:0000256" key="3">
    <source>
        <dbReference type="ARBA" id="ARBA00016937"/>
    </source>
</evidence>
<dbReference type="CDD" id="cd06144">
    <property type="entry name" value="REX4_like"/>
    <property type="match status" value="1"/>
</dbReference>
<dbReference type="EMBL" id="MU825402">
    <property type="protein sequence ID" value="KAJ7392102.1"/>
    <property type="molecule type" value="Genomic_DNA"/>
</dbReference>
<dbReference type="InterPro" id="IPR036397">
    <property type="entry name" value="RNaseH_sf"/>
</dbReference>
<evidence type="ECO:0000256" key="6">
    <source>
        <dbReference type="ARBA" id="ARBA00022839"/>
    </source>
</evidence>
<evidence type="ECO:0000256" key="5">
    <source>
        <dbReference type="ARBA" id="ARBA00022801"/>
    </source>
</evidence>
<keyword evidence="4" id="KW-0540">Nuclease</keyword>
<protein>
    <recommendedName>
        <fullName evidence="3">RNA exonuclease 4</fullName>
    </recommendedName>
</protein>
<dbReference type="GO" id="GO:0008408">
    <property type="term" value="F:3'-5' exonuclease activity"/>
    <property type="evidence" value="ECO:0007669"/>
    <property type="project" value="InterPro"/>
</dbReference>
<accession>A0A9X0A2B1</accession>
<keyword evidence="5" id="KW-0378">Hydrolase</keyword>
<feature type="compositionally biased region" description="Basic and acidic residues" evidence="8">
    <location>
        <begin position="1"/>
        <end position="14"/>
    </location>
</feature>
<comment type="caution">
    <text evidence="10">The sequence shown here is derived from an EMBL/GenBank/DDBJ whole genome shotgun (WGS) entry which is preliminary data.</text>
</comment>
<name>A0A9X0A2B1_9CNID</name>
<sequence length="284" mass="31987">MADECESKGAESKGLKRKRKHIRDLNLKDAKQKKIVKSCKRNRTVKKDQTIQPQLPKTATEMSSNWKCLQALLQKERKVQEEKGGVKMRSKKTFKKSLKTSHTLEKTASSSEVWFDDVDPEDLEEITGKRIQTSSNGDPNDSLVTGNLEGLTKKIALDCEMVGVGFDGKRHMLARVSIVNSHGHVVYDSFVAPQEKVVDYRTPVSGIRPANLKNAPDFKTVQLEVSKLLKGKILVGHALKNDLEVLLLDHPRKNIRDTAKYKPFQEMVKSKMPALRILPNNCST</sequence>
<dbReference type="GO" id="GO:0003676">
    <property type="term" value="F:nucleic acid binding"/>
    <property type="evidence" value="ECO:0007669"/>
    <property type="project" value="InterPro"/>
</dbReference>
<evidence type="ECO:0000256" key="8">
    <source>
        <dbReference type="SAM" id="MobiDB-lite"/>
    </source>
</evidence>
<evidence type="ECO:0000313" key="11">
    <source>
        <dbReference type="Proteomes" id="UP001163046"/>
    </source>
</evidence>
<reference evidence="10" key="1">
    <citation type="submission" date="2023-01" db="EMBL/GenBank/DDBJ databases">
        <title>Genome assembly of the deep-sea coral Lophelia pertusa.</title>
        <authorList>
            <person name="Herrera S."/>
            <person name="Cordes E."/>
        </authorList>
    </citation>
    <scope>NUCLEOTIDE SEQUENCE</scope>
    <source>
        <strain evidence="10">USNM1676648</strain>
        <tissue evidence="10">Polyp</tissue>
    </source>
</reference>
<keyword evidence="11" id="KW-1185">Reference proteome</keyword>
<dbReference type="SUPFAM" id="SSF53098">
    <property type="entry name" value="Ribonuclease H-like"/>
    <property type="match status" value="1"/>
</dbReference>
<dbReference type="GO" id="GO:0005634">
    <property type="term" value="C:nucleus"/>
    <property type="evidence" value="ECO:0007669"/>
    <property type="project" value="UniProtKB-SubCell"/>
</dbReference>
<organism evidence="10 11">
    <name type="scientific">Desmophyllum pertusum</name>
    <dbReference type="NCBI Taxonomy" id="174260"/>
    <lineage>
        <taxon>Eukaryota</taxon>
        <taxon>Metazoa</taxon>
        <taxon>Cnidaria</taxon>
        <taxon>Anthozoa</taxon>
        <taxon>Hexacorallia</taxon>
        <taxon>Scleractinia</taxon>
        <taxon>Caryophylliina</taxon>
        <taxon>Caryophylliidae</taxon>
        <taxon>Desmophyllum</taxon>
    </lineage>
</organism>
<comment type="similarity">
    <text evidence="2">Belongs to the REXO4 family.</text>
</comment>
<dbReference type="InterPro" id="IPR037431">
    <property type="entry name" value="REX4_DEDDh_dom"/>
</dbReference>
<dbReference type="InterPro" id="IPR012337">
    <property type="entry name" value="RNaseH-like_sf"/>
</dbReference>
<evidence type="ECO:0000256" key="1">
    <source>
        <dbReference type="ARBA" id="ARBA00004123"/>
    </source>
</evidence>
<keyword evidence="6 10" id="KW-0269">Exonuclease</keyword>
<dbReference type="Proteomes" id="UP001163046">
    <property type="component" value="Unassembled WGS sequence"/>
</dbReference>
<feature type="domain" description="Exonuclease" evidence="9">
    <location>
        <begin position="153"/>
        <end position="273"/>
    </location>
</feature>
<dbReference type="OrthoDB" id="8191639at2759"/>